<accession>A0A7S4GD39</accession>
<dbReference type="PROSITE" id="PS51257">
    <property type="entry name" value="PROKAR_LIPOPROTEIN"/>
    <property type="match status" value="1"/>
</dbReference>
<gene>
    <name evidence="1" type="ORF">EGYM00163_LOCUS44352</name>
</gene>
<reference evidence="1" key="1">
    <citation type="submission" date="2021-01" db="EMBL/GenBank/DDBJ databases">
        <authorList>
            <person name="Corre E."/>
            <person name="Pelletier E."/>
            <person name="Niang G."/>
            <person name="Scheremetjew M."/>
            <person name="Finn R."/>
            <person name="Kale V."/>
            <person name="Holt S."/>
            <person name="Cochrane G."/>
            <person name="Meng A."/>
            <person name="Brown T."/>
            <person name="Cohen L."/>
        </authorList>
    </citation>
    <scope>NUCLEOTIDE SEQUENCE</scope>
    <source>
        <strain evidence="1">CCMP1594</strain>
    </source>
</reference>
<evidence type="ECO:0000313" key="1">
    <source>
        <dbReference type="EMBL" id="CAE0833063.1"/>
    </source>
</evidence>
<dbReference type="AlphaFoldDB" id="A0A7S4GD39"/>
<sequence>MSAQRDRGRSGGHLLPSLCPAFPHPQPAGTAACRVAQGRMEGWISLDCQQVVEIPEDCSFCGRECAMTCEHVVVGQRRLCHACDELFLLITLVLESAKPHLFFFYSDLILLQWGPNSPRPCLMAPEAWLYLSTGHQTLDSLHIVRVIPRSFVRLWLSLESCPLFQVLFACPFGICTACGCLCFLVLRAWGVSGVSRWDQLQARTSVRSLSKFRGLEAQQQIRPNAISEYKNTGLVVGAVSACVFTYHGKALALYSCDAYCRNMLERVFLIAHHDQMANEERHITTVAALADGSQKFGFHLDGAHCAHPMQCSLYSLYRRYPSCRITPLADTHYTTWFCLGVPCLQDSPATT</sequence>
<organism evidence="1">
    <name type="scientific">Eutreptiella gymnastica</name>
    <dbReference type="NCBI Taxonomy" id="73025"/>
    <lineage>
        <taxon>Eukaryota</taxon>
        <taxon>Discoba</taxon>
        <taxon>Euglenozoa</taxon>
        <taxon>Euglenida</taxon>
        <taxon>Spirocuta</taxon>
        <taxon>Euglenophyceae</taxon>
        <taxon>Eutreptiales</taxon>
        <taxon>Eutreptiaceae</taxon>
        <taxon>Eutreptiella</taxon>
    </lineage>
</organism>
<protein>
    <submittedName>
        <fullName evidence="1">Uncharacterized protein</fullName>
    </submittedName>
</protein>
<name>A0A7S4GD39_9EUGL</name>
<dbReference type="EMBL" id="HBJA01128938">
    <property type="protein sequence ID" value="CAE0833063.1"/>
    <property type="molecule type" value="Transcribed_RNA"/>
</dbReference>
<proteinExistence type="predicted"/>